<feature type="transmembrane region" description="Helical" evidence="1">
    <location>
        <begin position="273"/>
        <end position="292"/>
    </location>
</feature>
<reference evidence="2" key="1">
    <citation type="submission" date="2016-10" db="EMBL/GenBank/DDBJ databases">
        <authorList>
            <person name="de Groot N.N."/>
        </authorList>
    </citation>
    <scope>NUCLEOTIDE SEQUENCE</scope>
</reference>
<feature type="transmembrane region" description="Helical" evidence="1">
    <location>
        <begin position="461"/>
        <end position="480"/>
    </location>
</feature>
<feature type="transmembrane region" description="Helical" evidence="1">
    <location>
        <begin position="578"/>
        <end position="595"/>
    </location>
</feature>
<dbReference type="SUPFAM" id="SSF103473">
    <property type="entry name" value="MFS general substrate transporter"/>
    <property type="match status" value="1"/>
</dbReference>
<feature type="transmembrane region" description="Helical" evidence="1">
    <location>
        <begin position="521"/>
        <end position="540"/>
    </location>
</feature>
<name>A0A1W1CCV6_9ZZZZ</name>
<evidence type="ECO:0000313" key="2">
    <source>
        <dbReference type="EMBL" id="SFV63658.1"/>
    </source>
</evidence>
<dbReference type="Pfam" id="PF10101">
    <property type="entry name" value="DUF2339"/>
    <property type="match status" value="1"/>
</dbReference>
<feature type="transmembrane region" description="Helical" evidence="1">
    <location>
        <begin position="800"/>
        <end position="818"/>
    </location>
</feature>
<organism evidence="2">
    <name type="scientific">hydrothermal vent metagenome</name>
    <dbReference type="NCBI Taxonomy" id="652676"/>
    <lineage>
        <taxon>unclassified sequences</taxon>
        <taxon>metagenomes</taxon>
        <taxon>ecological metagenomes</taxon>
    </lineage>
</organism>
<feature type="transmembrane region" description="Helical" evidence="1">
    <location>
        <begin position="360"/>
        <end position="377"/>
    </location>
</feature>
<evidence type="ECO:0000256" key="1">
    <source>
        <dbReference type="SAM" id="Phobius"/>
    </source>
</evidence>
<dbReference type="PIRSF" id="PIRSF035905">
    <property type="entry name" value="UCP035905_mp"/>
    <property type="match status" value="1"/>
</dbReference>
<dbReference type="InterPro" id="IPR014600">
    <property type="entry name" value="UCP035905_mem"/>
</dbReference>
<feature type="transmembrane region" description="Helical" evidence="1">
    <location>
        <begin position="772"/>
        <end position="793"/>
    </location>
</feature>
<dbReference type="PANTHER" id="PTHR38434:SF1">
    <property type="entry name" value="BLL2549 PROTEIN"/>
    <property type="match status" value="1"/>
</dbReference>
<feature type="transmembrane region" description="Helical" evidence="1">
    <location>
        <begin position="249"/>
        <end position="268"/>
    </location>
</feature>
<feature type="transmembrane region" description="Helical" evidence="1">
    <location>
        <begin position="171"/>
        <end position="191"/>
    </location>
</feature>
<dbReference type="InterPro" id="IPR036259">
    <property type="entry name" value="MFS_trans_sf"/>
</dbReference>
<feature type="transmembrane region" description="Helical" evidence="1">
    <location>
        <begin position="304"/>
        <end position="322"/>
    </location>
</feature>
<evidence type="ECO:0008006" key="3">
    <source>
        <dbReference type="Google" id="ProtNLM"/>
    </source>
</evidence>
<dbReference type="InterPro" id="IPR019286">
    <property type="entry name" value="DUF2339_TM"/>
</dbReference>
<feature type="transmembrane region" description="Helical" evidence="1">
    <location>
        <begin position="148"/>
        <end position="165"/>
    </location>
</feature>
<keyword evidence="1" id="KW-0812">Transmembrane</keyword>
<gene>
    <name evidence="2" type="ORF">MNB_SV-3-497</name>
</gene>
<protein>
    <recommendedName>
        <fullName evidence="3">DUF2339 domain-containing protein</fullName>
    </recommendedName>
</protein>
<feature type="transmembrane region" description="Helical" evidence="1">
    <location>
        <begin position="412"/>
        <end position="427"/>
    </location>
</feature>
<feature type="transmembrane region" description="Helical" evidence="1">
    <location>
        <begin position="432"/>
        <end position="449"/>
    </location>
</feature>
<accession>A0A1W1CCV6</accession>
<sequence>MHTEPLFIIILAFWVFVLQSKIKHLEKIVYGLKEKYREPLPKREAMVEKEMSTPIQQKVDEVVIQESFEMSEPVEETLSEVERFKERHYEPPKTQVHTEPSVLATWITNYFTGGNLLVRIGGVVLFFGLAFLVKYATEHSIISMQMRLWGIAVAAIGLIVTGWRLRDREGAYGQVLQGLGVAMLYLVIYGASKFYGLLSLESAFVLMLLVVIIGSVLAVIEDALPLALFATAGGFLVPILTSSGDGSHVMLFTYYVFLNLGIFIVAWYRSWRVLNVLGFVFTFVIATVWGVLRYHSGMFESTEPFLLIFFAMYLAISILFTIKHPYEPKNLVDGTLTFGLPVVVFPLQVSLVHLFEYGEAISAVVLGLVYAGLYTLLKNKERTGLLAQSFLALSVVFFTIAVPYIFDADVSVALWSLESAAIIWVSLKQNKVIARYFGIFLLLVSVVVYPESVRWSGMTLVEYLGFLIVMTSTMIAAWLLDTHREMLHRFTHYFIYLFLVLSLMLWFMSTPSQLTYFADDAYMLTAIIGAVLCVGVVYILKWRLLSVSLQGFLFLGGFLFYASKNMGFHFYATHPFEGFGLWMFIGLVAVQYLLLSLYDKVWTYVKALHLLTLWFVVSVLTFEVHYHVVQLHAGESMTLISWAIVALIFTVLLLKFSKYLGKYQKTYFDIGAGGLLLFLALWEVRAFMVPADFLGMVYFPLFNPIDLMQIAVLMLLGYWTFKQSTSWSKEGMVQLYGVLAGLTWVLLTVIFARYVHASQEIAYTAIALWHSSYFQTGISLLWSGVAILSMILSKVFTQRILWLGGFGLLILVVLKLFFVELANSGTIERIVSFIVVGVLLLLIGYFVPMPPEEKKRAVKKK</sequence>
<dbReference type="EMBL" id="FPHI01000024">
    <property type="protein sequence ID" value="SFV63658.1"/>
    <property type="molecule type" value="Genomic_DNA"/>
</dbReference>
<feature type="transmembrane region" description="Helical" evidence="1">
    <location>
        <begin position="384"/>
        <end position="406"/>
    </location>
</feature>
<keyword evidence="1" id="KW-1133">Transmembrane helix</keyword>
<dbReference type="PANTHER" id="PTHR38434">
    <property type="entry name" value="BLL2549 PROTEIN"/>
    <property type="match status" value="1"/>
</dbReference>
<dbReference type="AlphaFoldDB" id="A0A1W1CCV6"/>
<feature type="transmembrane region" description="Helical" evidence="1">
    <location>
        <begin position="607"/>
        <end position="627"/>
    </location>
</feature>
<keyword evidence="1" id="KW-0472">Membrane</keyword>
<feature type="transmembrane region" description="Helical" evidence="1">
    <location>
        <begin position="668"/>
        <end position="689"/>
    </location>
</feature>
<feature type="transmembrane region" description="Helical" evidence="1">
    <location>
        <begin position="203"/>
        <end position="229"/>
    </location>
</feature>
<feature type="transmembrane region" description="Helical" evidence="1">
    <location>
        <begin position="334"/>
        <end position="354"/>
    </location>
</feature>
<feature type="transmembrane region" description="Helical" evidence="1">
    <location>
        <begin position="639"/>
        <end position="656"/>
    </location>
</feature>
<proteinExistence type="predicted"/>
<feature type="transmembrane region" description="Helical" evidence="1">
    <location>
        <begin position="116"/>
        <end position="136"/>
    </location>
</feature>
<feature type="transmembrane region" description="Helical" evidence="1">
    <location>
        <begin position="701"/>
        <end position="721"/>
    </location>
</feature>
<feature type="transmembrane region" description="Helical" evidence="1">
    <location>
        <begin position="733"/>
        <end position="752"/>
    </location>
</feature>
<feature type="transmembrane region" description="Helical" evidence="1">
    <location>
        <begin position="492"/>
        <end position="509"/>
    </location>
</feature>
<feature type="transmembrane region" description="Helical" evidence="1">
    <location>
        <begin position="830"/>
        <end position="847"/>
    </location>
</feature>
<feature type="transmembrane region" description="Helical" evidence="1">
    <location>
        <begin position="552"/>
        <end position="572"/>
    </location>
</feature>